<reference evidence="1" key="1">
    <citation type="submission" date="2005-08" db="EMBL/GenBank/DDBJ databases">
        <title>Complete sequence of Chlorobium chlorochromatii CaD3.</title>
        <authorList>
            <person name="Copeland A."/>
            <person name="Lucas S."/>
            <person name="Lapidus A."/>
            <person name="Barry K."/>
            <person name="Detter J.C."/>
            <person name="Glavina T."/>
            <person name="Hammon N."/>
            <person name="Israni S."/>
            <person name="Pitluck S."/>
            <person name="Bryant D."/>
            <person name="Schmutz J."/>
            <person name="Larimer F."/>
            <person name="Land M."/>
            <person name="Kyrpides N."/>
            <person name="Ivanova N."/>
            <person name="Richardson P."/>
        </authorList>
    </citation>
    <scope>NUCLEOTIDE SEQUENCE [LARGE SCALE GENOMIC DNA]</scope>
    <source>
        <strain evidence="1">CaD3</strain>
    </source>
</reference>
<dbReference type="EMBL" id="CP000108">
    <property type="protein sequence ID" value="ABB27937.1"/>
    <property type="molecule type" value="Genomic_DNA"/>
</dbReference>
<protein>
    <submittedName>
        <fullName evidence="1">Putative transcriptional regulator</fullName>
    </submittedName>
</protein>
<evidence type="ECO:0000313" key="1">
    <source>
        <dbReference type="EMBL" id="ABB27937.1"/>
    </source>
</evidence>
<dbReference type="KEGG" id="cch:Cag_0664"/>
<name>Q3AST8_CHLCH</name>
<dbReference type="Pfam" id="PF13749">
    <property type="entry name" value="HATPase_c_4"/>
    <property type="match status" value="1"/>
</dbReference>
<proteinExistence type="predicted"/>
<dbReference type="AlphaFoldDB" id="Q3AST8"/>
<dbReference type="eggNOG" id="COG2865">
    <property type="taxonomic scope" value="Bacteria"/>
</dbReference>
<dbReference type="Gene3D" id="3.30.565.60">
    <property type="match status" value="1"/>
</dbReference>
<dbReference type="STRING" id="340177.Cag_0664"/>
<dbReference type="PANTHER" id="PTHR30595:SF6">
    <property type="entry name" value="SCHLAFEN ALBA-2 DOMAIN-CONTAINING PROTEIN"/>
    <property type="match status" value="1"/>
</dbReference>
<dbReference type="PANTHER" id="PTHR30595">
    <property type="entry name" value="GLPR-RELATED TRANSCRIPTIONAL REPRESSOR"/>
    <property type="match status" value="1"/>
</dbReference>
<gene>
    <name evidence="1" type="ordered locus">Cag_0664</name>
</gene>
<sequence>MEHEIIDGKQLLIVRVRKGYAKPYATSSGVYLTKSGSDKRKMSREELRRLFAESGGLSADETVIHGSDIRDINTEILNDFLIKRDREIFEALRAQRVQLVTICENLDLVAHGQLTLAGNLLFGREPQRFSKSFYVQCVHFDGNDVGCNSFISKDIIYGTLQSMYKQTLNFLKSSLRRVQKGKNFNTLGEFEIPEICLTEALINALIHRDYFISSSIKVFIFEDRVEIISPGKLPNSLSVEKVRLGISIHRNPILNSLGQYLLPYSGLGSGIRRIEAHYPLVKFFNDTDKEEFRCVFFRS</sequence>
<accession>Q3AST8</accession>
<dbReference type="InterPro" id="IPR038475">
    <property type="entry name" value="RecG_C_sf"/>
</dbReference>
<dbReference type="HOGENOM" id="CLU_024970_3_3_10"/>
<organism evidence="1">
    <name type="scientific">Chlorobium chlorochromatii (strain CaD3)</name>
    <dbReference type="NCBI Taxonomy" id="340177"/>
    <lineage>
        <taxon>Bacteria</taxon>
        <taxon>Pseudomonadati</taxon>
        <taxon>Chlorobiota</taxon>
        <taxon>Chlorobiia</taxon>
        <taxon>Chlorobiales</taxon>
        <taxon>Chlorobiaceae</taxon>
        <taxon>Chlorobium/Pelodictyon group</taxon>
        <taxon>Chlorobium</taxon>
    </lineage>
</organism>